<dbReference type="PROSITE" id="PS51257">
    <property type="entry name" value="PROKAR_LIPOPROTEIN"/>
    <property type="match status" value="1"/>
</dbReference>
<gene>
    <name evidence="2" type="ORF">P0Y56_04360</name>
</gene>
<organism evidence="2 3">
    <name type="scientific">Candidatus Andeanibacterium colombiense</name>
    <dbReference type="NCBI Taxonomy" id="3121345"/>
    <lineage>
        <taxon>Bacteria</taxon>
        <taxon>Pseudomonadati</taxon>
        <taxon>Pseudomonadota</taxon>
        <taxon>Alphaproteobacteria</taxon>
        <taxon>Sphingomonadales</taxon>
        <taxon>Sphingomonadaceae</taxon>
        <taxon>Candidatus Andeanibacterium</taxon>
    </lineage>
</organism>
<evidence type="ECO:0000256" key="1">
    <source>
        <dbReference type="SAM" id="SignalP"/>
    </source>
</evidence>
<evidence type="ECO:0000313" key="2">
    <source>
        <dbReference type="EMBL" id="WEK47531.1"/>
    </source>
</evidence>
<proteinExistence type="predicted"/>
<dbReference type="KEGG" id="acob:P0Y56_04360"/>
<sequence length="240" mass="24234">MVRKHTLAAFTIAPALLLLAACGGSKDPPAKGSGDGELSSALGDEIMVDPDLAGQNHANSAVAAGQEDGTLPPEMRSPEALDRARSAALVLVGGAMKKAPAAVAVAGKLPPDAALAVASRAAAAPGDSGNCADRAEYTMKWAAKLPATFPVYPQSSVQEAAGTDEGGCALRVINYVTPVPLGEVIDFYFTRATGAGFSVQRVKEDGDDVIGGVKGKSSYVVYARAIPSGGTSVDLVTHGS</sequence>
<dbReference type="EMBL" id="CP119316">
    <property type="protein sequence ID" value="WEK47531.1"/>
    <property type="molecule type" value="Genomic_DNA"/>
</dbReference>
<feature type="signal peptide" evidence="1">
    <location>
        <begin position="1"/>
        <end position="20"/>
    </location>
</feature>
<reference evidence="2" key="1">
    <citation type="submission" date="2023-03" db="EMBL/GenBank/DDBJ databases">
        <title>Andean soil-derived lignocellulolytic bacterial consortium as a source of novel taxa and putative plastic-active enzymes.</title>
        <authorList>
            <person name="Diaz-Garcia L."/>
            <person name="Chuvochina M."/>
            <person name="Feuerriegel G."/>
            <person name="Bunk B."/>
            <person name="Sproer C."/>
            <person name="Streit W.R."/>
            <person name="Rodriguez L.M."/>
            <person name="Overmann J."/>
            <person name="Jimenez D.J."/>
        </authorList>
    </citation>
    <scope>NUCLEOTIDE SEQUENCE</scope>
    <source>
        <strain evidence="2">MAG 26</strain>
    </source>
</reference>
<feature type="chain" id="PRO_5042611241" description="Lipoprotein" evidence="1">
    <location>
        <begin position="21"/>
        <end position="240"/>
    </location>
</feature>
<dbReference type="Proteomes" id="UP001218362">
    <property type="component" value="Chromosome"/>
</dbReference>
<evidence type="ECO:0000313" key="3">
    <source>
        <dbReference type="Proteomes" id="UP001218362"/>
    </source>
</evidence>
<evidence type="ECO:0008006" key="4">
    <source>
        <dbReference type="Google" id="ProtNLM"/>
    </source>
</evidence>
<dbReference type="AlphaFoldDB" id="A0AAJ6BPU5"/>
<protein>
    <recommendedName>
        <fullName evidence="4">Lipoprotein</fullName>
    </recommendedName>
</protein>
<keyword evidence="1" id="KW-0732">Signal</keyword>
<accession>A0AAJ6BPU5</accession>
<name>A0AAJ6BPU5_9SPHN</name>